<keyword evidence="7" id="KW-1185">Reference proteome</keyword>
<dbReference type="InterPro" id="IPR036259">
    <property type="entry name" value="MFS_trans_sf"/>
</dbReference>
<keyword evidence="2 5" id="KW-0812">Transmembrane</keyword>
<evidence type="ECO:0000313" key="6">
    <source>
        <dbReference type="EMBL" id="EGT47689.1"/>
    </source>
</evidence>
<evidence type="ECO:0000256" key="2">
    <source>
        <dbReference type="ARBA" id="ARBA00022692"/>
    </source>
</evidence>
<evidence type="ECO:0008006" key="8">
    <source>
        <dbReference type="Google" id="ProtNLM"/>
    </source>
</evidence>
<dbReference type="STRING" id="135651.G0P8E5"/>
<organism evidence="7">
    <name type="scientific">Caenorhabditis brenneri</name>
    <name type="common">Nematode worm</name>
    <dbReference type="NCBI Taxonomy" id="135651"/>
    <lineage>
        <taxon>Eukaryota</taxon>
        <taxon>Metazoa</taxon>
        <taxon>Ecdysozoa</taxon>
        <taxon>Nematoda</taxon>
        <taxon>Chromadorea</taxon>
        <taxon>Rhabditida</taxon>
        <taxon>Rhabditina</taxon>
        <taxon>Rhabditomorpha</taxon>
        <taxon>Rhabditoidea</taxon>
        <taxon>Rhabditidae</taxon>
        <taxon>Peloderinae</taxon>
        <taxon>Caenorhabditis</taxon>
    </lineage>
</organism>
<dbReference type="EMBL" id="GL380131">
    <property type="protein sequence ID" value="EGT47689.1"/>
    <property type="molecule type" value="Genomic_DNA"/>
</dbReference>
<accession>G0P8E5</accession>
<evidence type="ECO:0000256" key="1">
    <source>
        <dbReference type="ARBA" id="ARBA00004141"/>
    </source>
</evidence>
<dbReference type="eggNOG" id="KOG0255">
    <property type="taxonomic scope" value="Eukaryota"/>
</dbReference>
<dbReference type="InParanoid" id="G0P8E5"/>
<reference evidence="7" key="1">
    <citation type="submission" date="2011-07" db="EMBL/GenBank/DDBJ databases">
        <authorList>
            <consortium name="Caenorhabditis brenneri Sequencing and Analysis Consortium"/>
            <person name="Wilson R.K."/>
        </authorList>
    </citation>
    <scope>NUCLEOTIDE SEQUENCE [LARGE SCALE GENOMIC DNA]</scope>
    <source>
        <strain evidence="7">PB2801</strain>
    </source>
</reference>
<keyword evidence="4 5" id="KW-0472">Membrane</keyword>
<gene>
    <name evidence="6" type="ORF">CAEBREN_29413</name>
</gene>
<dbReference type="PANTHER" id="PTHR24064">
    <property type="entry name" value="SOLUTE CARRIER FAMILY 22 MEMBER"/>
    <property type="match status" value="1"/>
</dbReference>
<dbReference type="GO" id="GO:0016020">
    <property type="term" value="C:membrane"/>
    <property type="evidence" value="ECO:0007669"/>
    <property type="project" value="UniProtKB-SubCell"/>
</dbReference>
<feature type="transmembrane region" description="Helical" evidence="5">
    <location>
        <begin position="101"/>
        <end position="125"/>
    </location>
</feature>
<feature type="transmembrane region" description="Helical" evidence="5">
    <location>
        <begin position="17"/>
        <end position="35"/>
    </location>
</feature>
<protein>
    <recommendedName>
        <fullName evidence="8">Major facilitator superfamily (MFS) profile domain-containing protein</fullName>
    </recommendedName>
</protein>
<evidence type="ECO:0000256" key="4">
    <source>
        <dbReference type="ARBA" id="ARBA00023136"/>
    </source>
</evidence>
<dbReference type="SUPFAM" id="SSF103473">
    <property type="entry name" value="MFS general substrate transporter"/>
    <property type="match status" value="1"/>
</dbReference>
<sequence length="163" mass="18436">MCFCCDTICPNFKRRHCIRSLLGVSLYWCLTAFTMENYHGIGVLITYLLGTAFIEYTWDACYLCAVELVETPSRACATGTCSLVARIGMIIAPMLLHANFFWPFAVNAIVTILGTISLMISYFFLTESKGVNLDDVRMDETENIPEAEELMMEVQKVREDNLT</sequence>
<comment type="subcellular location">
    <subcellularLocation>
        <location evidence="1">Membrane</location>
        <topology evidence="1">Multi-pass membrane protein</topology>
    </subcellularLocation>
</comment>
<dbReference type="AlphaFoldDB" id="G0P8E5"/>
<keyword evidence="3 5" id="KW-1133">Transmembrane helix</keyword>
<dbReference type="Proteomes" id="UP000008068">
    <property type="component" value="Unassembled WGS sequence"/>
</dbReference>
<evidence type="ECO:0000256" key="5">
    <source>
        <dbReference type="SAM" id="Phobius"/>
    </source>
</evidence>
<dbReference type="OrthoDB" id="5296287at2759"/>
<proteinExistence type="predicted"/>
<evidence type="ECO:0000313" key="7">
    <source>
        <dbReference type="Proteomes" id="UP000008068"/>
    </source>
</evidence>
<dbReference type="HOGENOM" id="CLU_1628503_0_0_1"/>
<dbReference type="Gene3D" id="1.20.1250.20">
    <property type="entry name" value="MFS general substrate transporter like domains"/>
    <property type="match status" value="1"/>
</dbReference>
<name>G0P8E5_CAEBE</name>
<evidence type="ECO:0000256" key="3">
    <source>
        <dbReference type="ARBA" id="ARBA00022989"/>
    </source>
</evidence>